<keyword evidence="3" id="KW-1185">Reference proteome</keyword>
<evidence type="ECO:0000313" key="3">
    <source>
        <dbReference type="Proteomes" id="UP000638848"/>
    </source>
</evidence>
<dbReference type="Proteomes" id="UP000638848">
    <property type="component" value="Unassembled WGS sequence"/>
</dbReference>
<proteinExistence type="predicted"/>
<reference evidence="2" key="2">
    <citation type="submission" date="2020-09" db="EMBL/GenBank/DDBJ databases">
        <authorList>
            <person name="Sun Q."/>
            <person name="Zhou Y."/>
        </authorList>
    </citation>
    <scope>NUCLEOTIDE SEQUENCE</scope>
    <source>
        <strain evidence="2">CGMCC 1.12187</strain>
    </source>
</reference>
<keyword evidence="1" id="KW-0812">Transmembrane</keyword>
<dbReference type="EMBL" id="BMEQ01000022">
    <property type="protein sequence ID" value="GGG65707.1"/>
    <property type="molecule type" value="Genomic_DNA"/>
</dbReference>
<comment type="caution">
    <text evidence="2">The sequence shown here is derived from an EMBL/GenBank/DDBJ whole genome shotgun (WGS) entry which is preliminary data.</text>
</comment>
<name>A0A917H348_9MICC</name>
<keyword evidence="1" id="KW-1133">Transmembrane helix</keyword>
<sequence>MSYEIRHLPPSYICEYGDGCRIHTGEAPGRGPVGMACGGVVLIMAALSAWHRASRIATKELQAAENSPRAGLDPQDTP</sequence>
<reference evidence="2" key="1">
    <citation type="journal article" date="2014" name="Int. J. Syst. Evol. Microbiol.">
        <title>Complete genome sequence of Corynebacterium casei LMG S-19264T (=DSM 44701T), isolated from a smear-ripened cheese.</title>
        <authorList>
            <consortium name="US DOE Joint Genome Institute (JGI-PGF)"/>
            <person name="Walter F."/>
            <person name="Albersmeier A."/>
            <person name="Kalinowski J."/>
            <person name="Ruckert C."/>
        </authorList>
    </citation>
    <scope>NUCLEOTIDE SEQUENCE</scope>
    <source>
        <strain evidence="2">CGMCC 1.12187</strain>
    </source>
</reference>
<dbReference type="AlphaFoldDB" id="A0A917H348"/>
<evidence type="ECO:0000313" key="2">
    <source>
        <dbReference type="EMBL" id="GGG65707.1"/>
    </source>
</evidence>
<evidence type="ECO:0000256" key="1">
    <source>
        <dbReference type="SAM" id="Phobius"/>
    </source>
</evidence>
<organism evidence="2 3">
    <name type="scientific">Kocuria dechangensis</name>
    <dbReference type="NCBI Taxonomy" id="1176249"/>
    <lineage>
        <taxon>Bacteria</taxon>
        <taxon>Bacillati</taxon>
        <taxon>Actinomycetota</taxon>
        <taxon>Actinomycetes</taxon>
        <taxon>Micrococcales</taxon>
        <taxon>Micrococcaceae</taxon>
        <taxon>Kocuria</taxon>
    </lineage>
</organism>
<keyword evidence="1" id="KW-0472">Membrane</keyword>
<protein>
    <submittedName>
        <fullName evidence="2">Uncharacterized protein</fullName>
    </submittedName>
</protein>
<feature type="transmembrane region" description="Helical" evidence="1">
    <location>
        <begin position="33"/>
        <end position="50"/>
    </location>
</feature>
<gene>
    <name evidence="2" type="ORF">GCM10011374_32000</name>
</gene>
<accession>A0A917H348</accession>